<evidence type="ECO:0000259" key="1">
    <source>
        <dbReference type="Pfam" id="PF01050"/>
    </source>
</evidence>
<dbReference type="InterPro" id="IPR001538">
    <property type="entry name" value="Man6P_isomerase-2_C"/>
</dbReference>
<proteinExistence type="predicted"/>
<dbReference type="Pfam" id="PF01050">
    <property type="entry name" value="MannoseP_isomer"/>
    <property type="match status" value="1"/>
</dbReference>
<dbReference type="InterPro" id="IPR051161">
    <property type="entry name" value="Mannose-6P_isomerase_type2"/>
</dbReference>
<reference evidence="2 3" key="1">
    <citation type="journal article" date="2015" name="Nature">
        <title>rRNA introns, odd ribosomes, and small enigmatic genomes across a large radiation of phyla.</title>
        <authorList>
            <person name="Brown C.T."/>
            <person name="Hug L.A."/>
            <person name="Thomas B.C."/>
            <person name="Sharon I."/>
            <person name="Castelle C.J."/>
            <person name="Singh A."/>
            <person name="Wilkins M.J."/>
            <person name="Williams K.H."/>
            <person name="Banfield J.F."/>
        </authorList>
    </citation>
    <scope>NUCLEOTIDE SEQUENCE [LARGE SCALE GENOMIC DNA]</scope>
</reference>
<dbReference type="GO" id="GO:0009298">
    <property type="term" value="P:GDP-mannose biosynthetic process"/>
    <property type="evidence" value="ECO:0007669"/>
    <property type="project" value="TreeGrafter"/>
</dbReference>
<dbReference type="Proteomes" id="UP000034452">
    <property type="component" value="Unassembled WGS sequence"/>
</dbReference>
<dbReference type="CDD" id="cd02213">
    <property type="entry name" value="cupin_PMI_typeII_C"/>
    <property type="match status" value="1"/>
</dbReference>
<organism evidence="2 3">
    <name type="scientific">Candidatus Nomurabacteria bacterium GW2011_GWB1_40_7</name>
    <dbReference type="NCBI Taxonomy" id="1618744"/>
    <lineage>
        <taxon>Bacteria</taxon>
        <taxon>Candidatus Nomuraibacteriota</taxon>
    </lineage>
</organism>
<evidence type="ECO:0000313" key="2">
    <source>
        <dbReference type="EMBL" id="KKR70053.1"/>
    </source>
</evidence>
<dbReference type="GO" id="GO:0016853">
    <property type="term" value="F:isomerase activity"/>
    <property type="evidence" value="ECO:0007669"/>
    <property type="project" value="UniProtKB-KW"/>
</dbReference>
<dbReference type="AlphaFoldDB" id="A0A0G0SZ09"/>
<dbReference type="GO" id="GO:0005976">
    <property type="term" value="P:polysaccharide metabolic process"/>
    <property type="evidence" value="ECO:0007669"/>
    <property type="project" value="InterPro"/>
</dbReference>
<keyword evidence="2" id="KW-0413">Isomerase</keyword>
<dbReference type="SUPFAM" id="SSF51182">
    <property type="entry name" value="RmlC-like cupins"/>
    <property type="match status" value="1"/>
</dbReference>
<dbReference type="PANTHER" id="PTHR46390:SF1">
    <property type="entry name" value="MANNOSE-1-PHOSPHATE GUANYLYLTRANSFERASE"/>
    <property type="match status" value="1"/>
</dbReference>
<comment type="caution">
    <text evidence="2">The sequence shown here is derived from an EMBL/GenBank/DDBJ whole genome shotgun (WGS) entry which is preliminary data.</text>
</comment>
<accession>A0A0G0SZ09</accession>
<dbReference type="InterPro" id="IPR014710">
    <property type="entry name" value="RmlC-like_jellyroll"/>
</dbReference>
<gene>
    <name evidence="2" type="ORF">UU13_C0015G0012</name>
</gene>
<protein>
    <submittedName>
        <fullName evidence="2">Mannose-6-phosphate isomerase, type II</fullName>
    </submittedName>
</protein>
<feature type="domain" description="Mannose-6-phosphate isomerase type II C-terminal" evidence="1">
    <location>
        <begin position="5"/>
        <end position="108"/>
    </location>
</feature>
<sequence length="113" mass="13017">MKTLTVKKPWGQFEQFTHNETTTVKILSVNHGGSLSLQYHNHRKEFWRIISGHPIVTVGEDVKSANPGDEFIIKELEPHRLEAKDDNVQVLEVSFGNFDENDIIRIEDKYGRA</sequence>
<name>A0A0G0SZ09_9BACT</name>
<evidence type="ECO:0000313" key="3">
    <source>
        <dbReference type="Proteomes" id="UP000034452"/>
    </source>
</evidence>
<dbReference type="InterPro" id="IPR011051">
    <property type="entry name" value="RmlC_Cupin_sf"/>
</dbReference>
<dbReference type="Gene3D" id="2.60.120.10">
    <property type="entry name" value="Jelly Rolls"/>
    <property type="match status" value="1"/>
</dbReference>
<dbReference type="GO" id="GO:0004475">
    <property type="term" value="F:mannose-1-phosphate guanylyltransferase (GTP) activity"/>
    <property type="evidence" value="ECO:0007669"/>
    <property type="project" value="TreeGrafter"/>
</dbReference>
<dbReference type="EMBL" id="LBZL01000015">
    <property type="protein sequence ID" value="KKR70053.1"/>
    <property type="molecule type" value="Genomic_DNA"/>
</dbReference>
<dbReference type="PANTHER" id="PTHR46390">
    <property type="entry name" value="MANNOSE-1-PHOSPHATE GUANYLYLTRANSFERASE"/>
    <property type="match status" value="1"/>
</dbReference>